<organism evidence="1 2">
    <name type="scientific">Lactuca virosa</name>
    <dbReference type="NCBI Taxonomy" id="75947"/>
    <lineage>
        <taxon>Eukaryota</taxon>
        <taxon>Viridiplantae</taxon>
        <taxon>Streptophyta</taxon>
        <taxon>Embryophyta</taxon>
        <taxon>Tracheophyta</taxon>
        <taxon>Spermatophyta</taxon>
        <taxon>Magnoliopsida</taxon>
        <taxon>eudicotyledons</taxon>
        <taxon>Gunneridae</taxon>
        <taxon>Pentapetalae</taxon>
        <taxon>asterids</taxon>
        <taxon>campanulids</taxon>
        <taxon>Asterales</taxon>
        <taxon>Asteraceae</taxon>
        <taxon>Cichorioideae</taxon>
        <taxon>Cichorieae</taxon>
        <taxon>Lactucinae</taxon>
        <taxon>Lactuca</taxon>
    </lineage>
</organism>
<dbReference type="GO" id="GO:0005975">
    <property type="term" value="P:carbohydrate metabolic process"/>
    <property type="evidence" value="ECO:0007669"/>
    <property type="project" value="InterPro"/>
</dbReference>
<comment type="caution">
    <text evidence="1">The sequence shown here is derived from an EMBL/GenBank/DDBJ whole genome shotgun (WGS) entry which is preliminary data.</text>
</comment>
<dbReference type="InterPro" id="IPR013785">
    <property type="entry name" value="Aldolase_TIM"/>
</dbReference>
<name>A0AAU9NMJ9_9ASTR</name>
<dbReference type="GO" id="GO:0008270">
    <property type="term" value="F:zinc ion binding"/>
    <property type="evidence" value="ECO:0007669"/>
    <property type="project" value="InterPro"/>
</dbReference>
<gene>
    <name evidence="1" type="ORF">LVIROSA_LOCUS25337</name>
</gene>
<accession>A0AAU9NMJ9</accession>
<dbReference type="GO" id="GO:0016832">
    <property type="term" value="F:aldehyde-lyase activity"/>
    <property type="evidence" value="ECO:0007669"/>
    <property type="project" value="InterPro"/>
</dbReference>
<dbReference type="InterPro" id="IPR000771">
    <property type="entry name" value="FBA_II"/>
</dbReference>
<evidence type="ECO:0000313" key="1">
    <source>
        <dbReference type="EMBL" id="CAH1439117.1"/>
    </source>
</evidence>
<dbReference type="SUPFAM" id="SSF51569">
    <property type="entry name" value="Aldolase"/>
    <property type="match status" value="1"/>
</dbReference>
<dbReference type="AlphaFoldDB" id="A0AAU9NMJ9"/>
<protein>
    <recommendedName>
        <fullName evidence="3">Fructose-bisphosphate aldolase</fullName>
    </recommendedName>
</protein>
<dbReference type="Pfam" id="PF01116">
    <property type="entry name" value="F_bP_aldolase"/>
    <property type="match status" value="1"/>
</dbReference>
<dbReference type="EMBL" id="CAKMRJ010004447">
    <property type="protein sequence ID" value="CAH1439117.1"/>
    <property type="molecule type" value="Genomic_DNA"/>
</dbReference>
<keyword evidence="2" id="KW-1185">Reference proteome</keyword>
<proteinExistence type="predicted"/>
<sequence>MTVEVELGRLSGSEDDLTVEDYHAKLTDVNQAQEFIDETGIDALAVCIGNVHGKYPASGPKLRLQLLKELYDLASKNGVFLVLHGASGLPKELVQECIELGVRKFNVNTEVRKAYMDILKSPEAHTDLVHVMAAAKEAMKVMVAEKMQLFGSVGKAN</sequence>
<dbReference type="InterPro" id="IPR050246">
    <property type="entry name" value="Class_II_FBP_aldolase"/>
</dbReference>
<evidence type="ECO:0008006" key="3">
    <source>
        <dbReference type="Google" id="ProtNLM"/>
    </source>
</evidence>
<reference evidence="1 2" key="1">
    <citation type="submission" date="2022-01" db="EMBL/GenBank/DDBJ databases">
        <authorList>
            <person name="Xiong W."/>
            <person name="Schranz E."/>
        </authorList>
    </citation>
    <scope>NUCLEOTIDE SEQUENCE [LARGE SCALE GENOMIC DNA]</scope>
</reference>
<dbReference type="PANTHER" id="PTHR30304:SF0">
    <property type="entry name" value="D-TAGATOSE-1,6-BISPHOSPHATE ALDOLASE SUBUNIT GATY-RELATED"/>
    <property type="match status" value="1"/>
</dbReference>
<evidence type="ECO:0000313" key="2">
    <source>
        <dbReference type="Proteomes" id="UP001157418"/>
    </source>
</evidence>
<dbReference type="Proteomes" id="UP001157418">
    <property type="component" value="Unassembled WGS sequence"/>
</dbReference>
<dbReference type="PANTHER" id="PTHR30304">
    <property type="entry name" value="D-TAGATOSE-1,6-BISPHOSPHATE ALDOLASE"/>
    <property type="match status" value="1"/>
</dbReference>
<dbReference type="Gene3D" id="3.20.20.70">
    <property type="entry name" value="Aldolase class I"/>
    <property type="match status" value="1"/>
</dbReference>